<dbReference type="Proteomes" id="UP000823913">
    <property type="component" value="Unassembled WGS sequence"/>
</dbReference>
<proteinExistence type="predicted"/>
<reference evidence="2" key="1">
    <citation type="submission" date="2020-10" db="EMBL/GenBank/DDBJ databases">
        <authorList>
            <person name="Gilroy R."/>
        </authorList>
    </citation>
    <scope>NUCLEOTIDE SEQUENCE</scope>
    <source>
        <strain evidence="2">ChiW16-3235</strain>
    </source>
</reference>
<dbReference type="PANTHER" id="PTHR40044">
    <property type="entry name" value="INTEGRAL MEMBRANE PROTEIN-RELATED"/>
    <property type="match status" value="1"/>
</dbReference>
<feature type="transmembrane region" description="Helical" evidence="1">
    <location>
        <begin position="75"/>
        <end position="98"/>
    </location>
</feature>
<name>A0A9D1E6C3_9FIRM</name>
<evidence type="ECO:0000313" key="3">
    <source>
        <dbReference type="Proteomes" id="UP000823913"/>
    </source>
</evidence>
<evidence type="ECO:0000313" key="2">
    <source>
        <dbReference type="EMBL" id="HIR67332.1"/>
    </source>
</evidence>
<feature type="transmembrane region" description="Helical" evidence="1">
    <location>
        <begin position="46"/>
        <end position="69"/>
    </location>
</feature>
<protein>
    <submittedName>
        <fullName evidence="2">QueT transporter family protein</fullName>
    </submittedName>
</protein>
<dbReference type="AlphaFoldDB" id="A0A9D1E6C3"/>
<dbReference type="PIRSF" id="PIRSF031501">
    <property type="entry name" value="QueT"/>
    <property type="match status" value="1"/>
</dbReference>
<dbReference type="InterPro" id="IPR010387">
    <property type="entry name" value="QueT"/>
</dbReference>
<keyword evidence="1" id="KW-0472">Membrane</keyword>
<feature type="transmembrane region" description="Helical" evidence="1">
    <location>
        <begin position="133"/>
        <end position="157"/>
    </location>
</feature>
<feature type="transmembrane region" description="Helical" evidence="1">
    <location>
        <begin position="15"/>
        <end position="34"/>
    </location>
</feature>
<feature type="transmembrane region" description="Helical" evidence="1">
    <location>
        <begin position="105"/>
        <end position="127"/>
    </location>
</feature>
<gene>
    <name evidence="2" type="ORF">IAB94_04735</name>
</gene>
<accession>A0A9D1E6C3</accession>
<dbReference type="PANTHER" id="PTHR40044:SF1">
    <property type="entry name" value="INTEGRAL MEMBRANE PROTEIN"/>
    <property type="match status" value="1"/>
</dbReference>
<dbReference type="Pfam" id="PF06177">
    <property type="entry name" value="QueT"/>
    <property type="match status" value="1"/>
</dbReference>
<dbReference type="EMBL" id="DVHK01000097">
    <property type="protein sequence ID" value="HIR67332.1"/>
    <property type="molecule type" value="Genomic_DNA"/>
</dbReference>
<reference evidence="2" key="2">
    <citation type="journal article" date="2021" name="PeerJ">
        <title>Extensive microbial diversity within the chicken gut microbiome revealed by metagenomics and culture.</title>
        <authorList>
            <person name="Gilroy R."/>
            <person name="Ravi A."/>
            <person name="Getino M."/>
            <person name="Pursley I."/>
            <person name="Horton D.L."/>
            <person name="Alikhan N.F."/>
            <person name="Baker D."/>
            <person name="Gharbi K."/>
            <person name="Hall N."/>
            <person name="Watson M."/>
            <person name="Adriaenssens E.M."/>
            <person name="Foster-Nyarko E."/>
            <person name="Jarju S."/>
            <person name="Secka A."/>
            <person name="Antonio M."/>
            <person name="Oren A."/>
            <person name="Chaudhuri R.R."/>
            <person name="La Ragione R."/>
            <person name="Hildebrand F."/>
            <person name="Pallen M.J."/>
        </authorList>
    </citation>
    <scope>NUCLEOTIDE SEQUENCE</scope>
    <source>
        <strain evidence="2">ChiW16-3235</strain>
    </source>
</reference>
<organism evidence="2 3">
    <name type="scientific">Candidatus Coproplasma avicola</name>
    <dbReference type="NCBI Taxonomy" id="2840744"/>
    <lineage>
        <taxon>Bacteria</taxon>
        <taxon>Bacillati</taxon>
        <taxon>Bacillota</taxon>
        <taxon>Clostridia</taxon>
        <taxon>Eubacteriales</taxon>
        <taxon>Candidatus Coproplasma</taxon>
    </lineage>
</organism>
<sequence>MNKKFKFTTLMICRAGLIAALYAVITWALGAFAYGPFQIRPAEGLIVLSLFYIEAVPGLYVGCMLANIFSGWGAYDIFLGSLATLAAAALSFGVGRLIKNDVIKLVLCGIFNTVLNAFVIPAVSILGGGTDPYWVFFGSMVLTEAVWSFAIGAPLYFAIKRLITKNVTVMLPVLGMRKKAHTNL</sequence>
<evidence type="ECO:0000256" key="1">
    <source>
        <dbReference type="SAM" id="Phobius"/>
    </source>
</evidence>
<keyword evidence="1" id="KW-0812">Transmembrane</keyword>
<comment type="caution">
    <text evidence="2">The sequence shown here is derived from an EMBL/GenBank/DDBJ whole genome shotgun (WGS) entry which is preliminary data.</text>
</comment>
<keyword evidence="1" id="KW-1133">Transmembrane helix</keyword>